<feature type="compositionally biased region" description="Basic and acidic residues" evidence="1">
    <location>
        <begin position="1099"/>
        <end position="1109"/>
    </location>
</feature>
<feature type="compositionally biased region" description="Low complexity" evidence="1">
    <location>
        <begin position="1214"/>
        <end position="1244"/>
    </location>
</feature>
<proteinExistence type="predicted"/>
<accession>A0AAN8WIV9</accession>
<organism evidence="3 4">
    <name type="scientific">Halocaridina rubra</name>
    <name type="common">Hawaiian red shrimp</name>
    <dbReference type="NCBI Taxonomy" id="373956"/>
    <lineage>
        <taxon>Eukaryota</taxon>
        <taxon>Metazoa</taxon>
        <taxon>Ecdysozoa</taxon>
        <taxon>Arthropoda</taxon>
        <taxon>Crustacea</taxon>
        <taxon>Multicrustacea</taxon>
        <taxon>Malacostraca</taxon>
        <taxon>Eumalacostraca</taxon>
        <taxon>Eucarida</taxon>
        <taxon>Decapoda</taxon>
        <taxon>Pleocyemata</taxon>
        <taxon>Caridea</taxon>
        <taxon>Atyoidea</taxon>
        <taxon>Atyidae</taxon>
        <taxon>Halocaridina</taxon>
    </lineage>
</organism>
<feature type="compositionally biased region" description="Low complexity" evidence="1">
    <location>
        <begin position="729"/>
        <end position="750"/>
    </location>
</feature>
<name>A0AAN8WIV9_HALRR</name>
<feature type="compositionally biased region" description="Polar residues" evidence="1">
    <location>
        <begin position="713"/>
        <end position="725"/>
    </location>
</feature>
<feature type="signal peptide" evidence="2">
    <location>
        <begin position="1"/>
        <end position="20"/>
    </location>
</feature>
<gene>
    <name evidence="3" type="ORF">SK128_016216</name>
</gene>
<feature type="compositionally biased region" description="Low complexity" evidence="1">
    <location>
        <begin position="572"/>
        <end position="586"/>
    </location>
</feature>
<feature type="compositionally biased region" description="Basic and acidic residues" evidence="1">
    <location>
        <begin position="1204"/>
        <end position="1213"/>
    </location>
</feature>
<feature type="chain" id="PRO_5042832094" evidence="2">
    <location>
        <begin position="21"/>
        <end position="1309"/>
    </location>
</feature>
<feature type="region of interest" description="Disordered" evidence="1">
    <location>
        <begin position="74"/>
        <end position="96"/>
    </location>
</feature>
<feature type="compositionally biased region" description="Basic residues" evidence="1">
    <location>
        <begin position="74"/>
        <end position="83"/>
    </location>
</feature>
<feature type="compositionally biased region" description="Low complexity" evidence="1">
    <location>
        <begin position="1063"/>
        <end position="1082"/>
    </location>
</feature>
<dbReference type="EMBL" id="JAXCGZ010023110">
    <property type="protein sequence ID" value="KAK7017041.1"/>
    <property type="molecule type" value="Genomic_DNA"/>
</dbReference>
<sequence length="1309" mass="141605">MPPMPNELLANLTIISAATAVSMDTTQIRANDVNFFCPSQTRFSQDSRTCRSEAQAYPCNKSHTLYDLNKAIGHRPKKKKRPVNSKQPVAGNFKFGSAGTTKTTSFPVDGQTNHDPGAFSSDLADHEFLSSLNTETPAVLSVQEGVSPVHTDTTLTIGAPAVAIPSSAERSGTTTHFAGRSHQSNIPENLGNSIDVEDTIIPPGSQIISTTSLHHQNIISQSANTAFTPRTPSTVSNTVTNAIASSNGNAGILSGRSSTFSNTFNNAVPTTTVAISNETPFTVDTTEISGFTVTDAPRIETSPFTITPNNRISNSFNDNSKSVSISQRSQQNEQVSISNFTPLPQKNQHLNNVQTNFVTTESSALKNSNIPVTVNTLSNSHTLEAARATAANGVSSTGNRALISTFASRARQAFSQSSNDGLQSISSQVTSNNRISTTNKSGVNIHTTANVQQFVTTEAAPSLVQYFTPPPTALPATPKIASQLQIPGFSAGVVRTQVPNRNTATFDNQKLPILTSPEPGLIDDEEYQSTTATELSLENNIPDTQTRHTLNSDQTGNTRKPVQNSHSNLKPISQSTQTNSFSNQITIPSNNQHHSKNNVRQSVSRGSSRSQISTTQPSIIRVSNPTPTRVPNLHQTQRNSEFGHGNQQWKNPTTNVANKVAFKSQVDSESNNHAQGSFPSSGTVTTSESNRFTEHSSFGSSETKLSTEHSSEESSQIVHSDSVSRGSLKRVSSTPPTTTSTKTPVRTITRNRGSKKFKPSAYLLQTAGLLTPGSVRSIQSTPRSRTQATRSRTISQNSTPTNTHSLEVSSRELSTTGTSDENSKIKNEFNIVTTEVPVEQVHSPPNTREKAFESHRNTNLLSGNLQPSINTNRASNRGPRVFQNSITTPTPTTTTETPQFTGITRQQKVTTVQPNRIELTTKAEILRLPEKDSPNNERKVIKKKIIVNGRPGSRVNPEQRAISTTTTTTTPKTTTSDQAVKHQRALDALARFSPGVANANLLAFRIIPNKPKQTSEPSSNTQATTTGRQRSNSRKPNITTTSTPSTPTPTPRTRFRGNTQRFSRPPSSTSLPSSLRPVSPSTTASPLQATSRRGRHRFFHDEKDNKTSEDTSSQNDSSSSETAKPQRGNTKFRNTSNSRRRVLKKITPISGIVSEEEKSSEATSNSQNSPPRPQLSNSTPTPEKPSGRLRVVGTSIESSVSTKNDARDADKQTSPRTPATSTSPFNSRTRTKSTSTRSKSTQTTAIKVTTHEPLTDLELEALSALTQLESPGRLAVPADEDLACLKVCFLFILDKSQKWAAFESDTNLS</sequence>
<feature type="region of interest" description="Disordered" evidence="1">
    <location>
        <begin position="665"/>
        <end position="760"/>
    </location>
</feature>
<evidence type="ECO:0000313" key="4">
    <source>
        <dbReference type="Proteomes" id="UP001381693"/>
    </source>
</evidence>
<feature type="compositionally biased region" description="Polar residues" evidence="1">
    <location>
        <begin position="665"/>
        <end position="704"/>
    </location>
</feature>
<reference evidence="3 4" key="1">
    <citation type="submission" date="2023-11" db="EMBL/GenBank/DDBJ databases">
        <title>Halocaridina rubra genome assembly.</title>
        <authorList>
            <person name="Smith C."/>
        </authorList>
    </citation>
    <scope>NUCLEOTIDE SEQUENCE [LARGE SCALE GENOMIC DNA]</scope>
    <source>
        <strain evidence="3">EP-1</strain>
        <tissue evidence="3">Whole</tissue>
    </source>
</reference>
<feature type="region of interest" description="Disordered" evidence="1">
    <location>
        <begin position="773"/>
        <end position="826"/>
    </location>
</feature>
<feature type="region of interest" description="Disordered" evidence="1">
    <location>
        <begin position="860"/>
        <end position="898"/>
    </location>
</feature>
<feature type="region of interest" description="Disordered" evidence="1">
    <location>
        <begin position="948"/>
        <end position="978"/>
    </location>
</feature>
<feature type="compositionally biased region" description="Low complexity" evidence="1">
    <location>
        <begin position="1110"/>
        <end position="1122"/>
    </location>
</feature>
<comment type="caution">
    <text evidence="3">The sequence shown here is derived from an EMBL/GenBank/DDBJ whole genome shotgun (WGS) entry which is preliminary data.</text>
</comment>
<feature type="compositionally biased region" description="Polar residues" evidence="1">
    <location>
        <begin position="1161"/>
        <end position="1181"/>
    </location>
</feature>
<keyword evidence="2" id="KW-0732">Signal</keyword>
<protein>
    <submittedName>
        <fullName evidence="3">Uncharacterized protein</fullName>
    </submittedName>
</protein>
<feature type="region of interest" description="Disordered" evidence="1">
    <location>
        <begin position="167"/>
        <end position="194"/>
    </location>
</feature>
<feature type="compositionally biased region" description="Polar residues" evidence="1">
    <location>
        <begin position="774"/>
        <end position="820"/>
    </location>
</feature>
<evidence type="ECO:0000256" key="2">
    <source>
        <dbReference type="SAM" id="SignalP"/>
    </source>
</evidence>
<feature type="compositionally biased region" description="Polar residues" evidence="1">
    <location>
        <begin position="528"/>
        <end position="571"/>
    </location>
</feature>
<keyword evidence="4" id="KW-1185">Reference proteome</keyword>
<feature type="compositionally biased region" description="Low complexity" evidence="1">
    <location>
        <begin position="964"/>
        <end position="975"/>
    </location>
</feature>
<feature type="compositionally biased region" description="Polar residues" evidence="1">
    <location>
        <begin position="617"/>
        <end position="652"/>
    </location>
</feature>
<feature type="region of interest" description="Disordered" evidence="1">
    <location>
        <begin position="528"/>
        <end position="652"/>
    </location>
</feature>
<feature type="compositionally biased region" description="Polar residues" evidence="1">
    <location>
        <begin position="168"/>
        <end position="192"/>
    </location>
</feature>
<feature type="compositionally biased region" description="Polar residues" evidence="1">
    <location>
        <begin position="860"/>
        <end position="875"/>
    </location>
</feature>
<feature type="compositionally biased region" description="Polar residues" evidence="1">
    <location>
        <begin position="1011"/>
        <end position="1038"/>
    </location>
</feature>
<dbReference type="Proteomes" id="UP001381693">
    <property type="component" value="Unassembled WGS sequence"/>
</dbReference>
<feature type="compositionally biased region" description="Low complexity" evidence="1">
    <location>
        <begin position="599"/>
        <end position="616"/>
    </location>
</feature>
<feature type="region of interest" description="Disordered" evidence="1">
    <location>
        <begin position="1009"/>
        <end position="1245"/>
    </location>
</feature>
<evidence type="ECO:0000256" key="1">
    <source>
        <dbReference type="SAM" id="MobiDB-lite"/>
    </source>
</evidence>
<evidence type="ECO:0000313" key="3">
    <source>
        <dbReference type="EMBL" id="KAK7017041.1"/>
    </source>
</evidence>
<feature type="compositionally biased region" description="Polar residues" evidence="1">
    <location>
        <begin position="1127"/>
        <end position="1137"/>
    </location>
</feature>
<feature type="compositionally biased region" description="Low complexity" evidence="1">
    <location>
        <begin position="887"/>
        <end position="898"/>
    </location>
</feature>